<keyword evidence="1" id="KW-1133">Transmembrane helix</keyword>
<keyword evidence="3" id="KW-1185">Reference proteome</keyword>
<proteinExistence type="predicted"/>
<dbReference type="Proteomes" id="UP000473885">
    <property type="component" value="Unassembled WGS sequence"/>
</dbReference>
<evidence type="ECO:0000313" key="3">
    <source>
        <dbReference type="Proteomes" id="UP000473885"/>
    </source>
</evidence>
<accession>A0A6M0RAY1</accession>
<dbReference type="RefSeq" id="WP_163248628.1">
    <property type="nucleotide sequence ID" value="NZ_SXDP01000002.1"/>
</dbReference>
<protein>
    <submittedName>
        <fullName evidence="2">Uncharacterized protein</fullName>
    </submittedName>
</protein>
<evidence type="ECO:0000256" key="1">
    <source>
        <dbReference type="SAM" id="Phobius"/>
    </source>
</evidence>
<reference evidence="2 3" key="1">
    <citation type="submission" date="2019-04" db="EMBL/GenBank/DDBJ databases">
        <title>Genome sequencing of Clostridium botulinum Groups I-IV and Clostridium butyricum.</title>
        <authorList>
            <person name="Brunt J."/>
            <person name="Van Vliet A.H.M."/>
            <person name="Stringer S.C."/>
            <person name="Carter A.T."/>
            <person name="Peck M.W."/>
        </authorList>
    </citation>
    <scope>NUCLEOTIDE SEQUENCE [LARGE SCALE GENOMIC DNA]</scope>
    <source>
        <strain evidence="2 3">IFR 18/094</strain>
    </source>
</reference>
<dbReference type="AlphaFoldDB" id="A0A6M0RAY1"/>
<gene>
    <name evidence="2" type="ORF">FDF74_04065</name>
</gene>
<evidence type="ECO:0000313" key="2">
    <source>
        <dbReference type="EMBL" id="NEZ46388.1"/>
    </source>
</evidence>
<sequence length="184" mass="21974">MISTKILLIIIETFLNKYIINFVYNNVKLELQKLKLDELQYLGLDPKVEISFMIILILSFYYIVVFYGIFYDFIDKSLFSKIFIAIVFLFMFFYGLMGVDVEVCKKKYNKKYILNTSYNRKCNLLSSKIGRYKYGIIIGDHIFKYEDILGKYKEDNNLIIVLKNNDKIIIKDKKAEEYLKKFLD</sequence>
<dbReference type="EMBL" id="SXDP01000002">
    <property type="protein sequence ID" value="NEZ46388.1"/>
    <property type="molecule type" value="Genomic_DNA"/>
</dbReference>
<organism evidence="2 3">
    <name type="scientific">Clostridium niameyense</name>
    <dbReference type="NCBI Taxonomy" id="1622073"/>
    <lineage>
        <taxon>Bacteria</taxon>
        <taxon>Bacillati</taxon>
        <taxon>Bacillota</taxon>
        <taxon>Clostridia</taxon>
        <taxon>Eubacteriales</taxon>
        <taxon>Clostridiaceae</taxon>
        <taxon>Clostridium</taxon>
    </lineage>
</organism>
<comment type="caution">
    <text evidence="2">The sequence shown here is derived from an EMBL/GenBank/DDBJ whole genome shotgun (WGS) entry which is preliminary data.</text>
</comment>
<keyword evidence="1" id="KW-0472">Membrane</keyword>
<feature type="transmembrane region" description="Helical" evidence="1">
    <location>
        <begin position="82"/>
        <end position="101"/>
    </location>
</feature>
<keyword evidence="1" id="KW-0812">Transmembrane</keyword>
<name>A0A6M0RAY1_9CLOT</name>
<feature type="transmembrane region" description="Helical" evidence="1">
    <location>
        <begin position="48"/>
        <end position="70"/>
    </location>
</feature>